<reference evidence="6" key="1">
    <citation type="submission" date="2020-11" db="EMBL/GenBank/DDBJ databases">
        <authorList>
            <person name="Tran Van P."/>
        </authorList>
    </citation>
    <scope>NUCLEOTIDE SEQUENCE</scope>
</reference>
<dbReference type="GO" id="GO:0005634">
    <property type="term" value="C:nucleus"/>
    <property type="evidence" value="ECO:0007669"/>
    <property type="project" value="TreeGrafter"/>
</dbReference>
<evidence type="ECO:0000256" key="4">
    <source>
        <dbReference type="SAM" id="Coils"/>
    </source>
</evidence>
<feature type="coiled-coil region" evidence="4">
    <location>
        <begin position="809"/>
        <end position="843"/>
    </location>
</feature>
<feature type="coiled-coil region" evidence="4">
    <location>
        <begin position="304"/>
        <end position="415"/>
    </location>
</feature>
<dbReference type="AlphaFoldDB" id="A0A7R9PKY3"/>
<dbReference type="Gene3D" id="3.40.50.300">
    <property type="entry name" value="P-loop containing nucleotide triphosphate hydrolases"/>
    <property type="match status" value="2"/>
</dbReference>
<gene>
    <name evidence="6" type="ORF">TGEB3V08_LOCUS4761</name>
</gene>
<dbReference type="Pfam" id="PF02463">
    <property type="entry name" value="SMC_N"/>
    <property type="match status" value="1"/>
</dbReference>
<evidence type="ECO:0000256" key="3">
    <source>
        <dbReference type="ARBA" id="ARBA00023054"/>
    </source>
</evidence>
<proteinExistence type="inferred from homology"/>
<feature type="coiled-coil region" evidence="4">
    <location>
        <begin position="673"/>
        <end position="752"/>
    </location>
</feature>
<dbReference type="GO" id="GO:0030915">
    <property type="term" value="C:Smc5-Smc6 complex"/>
    <property type="evidence" value="ECO:0007669"/>
    <property type="project" value="TreeGrafter"/>
</dbReference>
<accession>A0A7R9PKY3</accession>
<sequence length="1100" mass="127396">MLESPEKQERKGNKMDGRIERIVLTNFMTYTHVEVLPGPHLNIVIGPNGTGKSSIVCAILLGLKTKPKVLGRGGNLTSFVKTSCPSATIEIELLNLQGKNYIIKRVIIAKDGSSKWFLNGDEKSSKEWSVVNSDRSGPGPIRIEELATKLKLQVDNLCQFLPQDRVQDFARMDHHELLINTIKCVGSDGMLEDLEQLKKFRKMELELLGDVQQLKERLGREQQLISRIQGEVDSLNQRESMEKDLTSYKQKHAWLLYGMKRTELTECIAIQISPKIVFPISNRIKDVNLAHPNWSLECLCLAQRLQLKQRVKEALQHKKQHETRIAPFEKAAQTDEQNLRRLQEQLDKEFRLVERKRQEMDKKVRDVQLIEGSLEDEKRRLNTKMKEREKLLNVITDLERGLEMLRDNLAHLQQKQEINPAELENLRAKEIEYKQVKSSHMSNVSRLKIKKMDLKHDIPALENRRLKFSDVSDQRLRKLCDPSSTNDVYKAVMSLRQNKGLFQGRVYEPIMMLINVKKSQNAIYLENVISYRDLIAFVFENADDMNLFLTKVRAEQHLCVNAIQSSCEEKVFKPEIPLDKLKPLGFHSYLSDLFTAPPAIYNYICEHYNAHKIPIGNEKAESQEVLPKGIRTFLSTDKRQDRSISKYSGEMLCRQDNLRPAKLLNISVDEEELARIDSRILEMKRALQNTDEELEQIETEVAQVDKKLEKIIQKRHELEGHEQKITQLNNRIRAKEDDIRRCRRELESEEQIKESYNITVNNLIVQLTESQNKRFLVLGELLRMYKDYKLLKFETEGARYKCYKTTNKVKEMRKKINDFQILLDTAERDLASMKTNLRELLEAAKASTDGFTPANPEFERYSALFETLPNDVVDLKSAIRETRAKLSCLGDVNPHLIQEYEQRTQQIADLNDALEGRANRNGTLMEKMHEIKGRWLPPLRELVERINSKFGECFTALKSAGEVVLDYGQDENDFEHYGLRIRVKFRSEDQLQNLNRRLQSGGERSVSTAIFMISLQGLSRVPFCCVDEINQGMDKENERLIINLLSATTNQANSAQYFLITPKILPKLEYSRNTRVLCVNNGCHLQKNLVLNLQKVLKGR</sequence>
<organism evidence="6">
    <name type="scientific">Timema genevievae</name>
    <name type="common">Walking stick</name>
    <dbReference type="NCBI Taxonomy" id="629358"/>
    <lineage>
        <taxon>Eukaryota</taxon>
        <taxon>Metazoa</taxon>
        <taxon>Ecdysozoa</taxon>
        <taxon>Arthropoda</taxon>
        <taxon>Hexapoda</taxon>
        <taxon>Insecta</taxon>
        <taxon>Pterygota</taxon>
        <taxon>Neoptera</taxon>
        <taxon>Polyneoptera</taxon>
        <taxon>Phasmatodea</taxon>
        <taxon>Timematodea</taxon>
        <taxon>Timematoidea</taxon>
        <taxon>Timematidae</taxon>
        <taxon>Timema</taxon>
    </lineage>
</organism>
<dbReference type="InterPro" id="IPR003395">
    <property type="entry name" value="RecF/RecN/SMC_N"/>
</dbReference>
<evidence type="ECO:0000256" key="2">
    <source>
        <dbReference type="ARBA" id="ARBA00018687"/>
    </source>
</evidence>
<dbReference type="PANTHER" id="PTHR45916">
    <property type="entry name" value="STRUCTURAL MAINTENANCE OF CHROMOSOMES PROTEIN 5"/>
    <property type="match status" value="1"/>
</dbReference>
<evidence type="ECO:0000259" key="5">
    <source>
        <dbReference type="Pfam" id="PF02463"/>
    </source>
</evidence>
<dbReference type="PANTHER" id="PTHR45916:SF1">
    <property type="entry name" value="STRUCTURAL MAINTENANCE OF CHROMOSOMES PROTEIN 5"/>
    <property type="match status" value="1"/>
</dbReference>
<name>A0A7R9PKY3_TIMGE</name>
<keyword evidence="3 4" id="KW-0175">Coiled coil</keyword>
<evidence type="ECO:0000256" key="1">
    <source>
        <dbReference type="ARBA" id="ARBA00010171"/>
    </source>
</evidence>
<dbReference type="EMBL" id="OE840685">
    <property type="protein sequence ID" value="CAD7591998.1"/>
    <property type="molecule type" value="Genomic_DNA"/>
</dbReference>
<comment type="similarity">
    <text evidence="1">Belongs to the SMC family. SMC5 subfamily.</text>
</comment>
<dbReference type="InterPro" id="IPR027417">
    <property type="entry name" value="P-loop_NTPase"/>
</dbReference>
<evidence type="ECO:0000313" key="6">
    <source>
        <dbReference type="EMBL" id="CAD7591998.1"/>
    </source>
</evidence>
<dbReference type="SUPFAM" id="SSF52540">
    <property type="entry name" value="P-loop containing nucleoside triphosphate hydrolases"/>
    <property type="match status" value="1"/>
</dbReference>
<dbReference type="GO" id="GO:0003697">
    <property type="term" value="F:single-stranded DNA binding"/>
    <property type="evidence" value="ECO:0007669"/>
    <property type="project" value="TreeGrafter"/>
</dbReference>
<feature type="domain" description="RecF/RecN/SMC N-terminal" evidence="5">
    <location>
        <begin position="19"/>
        <end position="1063"/>
    </location>
</feature>
<protein>
    <recommendedName>
        <fullName evidence="2">Structural maintenance of chromosomes protein 5</fullName>
    </recommendedName>
</protein>
<dbReference type="GO" id="GO:0000724">
    <property type="term" value="P:double-strand break repair via homologous recombination"/>
    <property type="evidence" value="ECO:0007669"/>
    <property type="project" value="TreeGrafter"/>
</dbReference>